<name>A0A0J7JV99_LASNI</name>
<comment type="caution">
    <text evidence="1">The sequence shown here is derived from an EMBL/GenBank/DDBJ whole genome shotgun (WGS) entry which is preliminary data.</text>
</comment>
<reference evidence="1 2" key="1">
    <citation type="submission" date="2015-04" db="EMBL/GenBank/DDBJ databases">
        <title>Lasius niger genome sequencing.</title>
        <authorList>
            <person name="Konorov E.A."/>
            <person name="Nikitin M.A."/>
            <person name="Kirill M.V."/>
            <person name="Chang P."/>
        </authorList>
    </citation>
    <scope>NUCLEOTIDE SEQUENCE [LARGE SCALE GENOMIC DNA]</scope>
    <source>
        <tissue evidence="1">Whole</tissue>
    </source>
</reference>
<dbReference type="GO" id="GO:0003964">
    <property type="term" value="F:RNA-directed DNA polymerase activity"/>
    <property type="evidence" value="ECO:0007669"/>
    <property type="project" value="UniProtKB-KW"/>
</dbReference>
<dbReference type="AlphaFoldDB" id="A0A0J7JV99"/>
<protein>
    <submittedName>
        <fullName evidence="1">Reverse transcriptase</fullName>
    </submittedName>
</protein>
<feature type="non-terminal residue" evidence="1">
    <location>
        <position position="83"/>
    </location>
</feature>
<gene>
    <name evidence="1" type="ORF">RF55_24391</name>
</gene>
<organism evidence="1 2">
    <name type="scientific">Lasius niger</name>
    <name type="common">Black garden ant</name>
    <dbReference type="NCBI Taxonomy" id="67767"/>
    <lineage>
        <taxon>Eukaryota</taxon>
        <taxon>Metazoa</taxon>
        <taxon>Ecdysozoa</taxon>
        <taxon>Arthropoda</taxon>
        <taxon>Hexapoda</taxon>
        <taxon>Insecta</taxon>
        <taxon>Pterygota</taxon>
        <taxon>Neoptera</taxon>
        <taxon>Endopterygota</taxon>
        <taxon>Hymenoptera</taxon>
        <taxon>Apocrita</taxon>
        <taxon>Aculeata</taxon>
        <taxon>Formicoidea</taxon>
        <taxon>Formicidae</taxon>
        <taxon>Formicinae</taxon>
        <taxon>Lasius</taxon>
        <taxon>Lasius</taxon>
    </lineage>
</organism>
<evidence type="ECO:0000313" key="2">
    <source>
        <dbReference type="Proteomes" id="UP000036403"/>
    </source>
</evidence>
<proteinExistence type="predicted"/>
<evidence type="ECO:0000313" key="1">
    <source>
        <dbReference type="EMBL" id="KMQ82044.1"/>
    </source>
</evidence>
<dbReference type="PaxDb" id="67767-A0A0J7JV99"/>
<keyword evidence="1" id="KW-0695">RNA-directed DNA polymerase</keyword>
<keyword evidence="2" id="KW-1185">Reference proteome</keyword>
<keyword evidence="1" id="KW-0808">Transferase</keyword>
<dbReference type="Proteomes" id="UP000036403">
    <property type="component" value="Unassembled WGS sequence"/>
</dbReference>
<dbReference type="OrthoDB" id="8058917at2759"/>
<keyword evidence="1" id="KW-0548">Nucleotidyltransferase</keyword>
<accession>A0A0J7JV99</accession>
<dbReference type="EMBL" id="LBMM01028988">
    <property type="protein sequence ID" value="KMQ82044.1"/>
    <property type="molecule type" value="Genomic_DNA"/>
</dbReference>
<sequence>MFTGHGCFGEYLGRIGKEKTGVCWFCGHDCDTAQHTLEECPAWAGEREELKAVTGRDLSLPTLVGRIIEGEEVWTAVSYFCEK</sequence>